<evidence type="ECO:0000256" key="4">
    <source>
        <dbReference type="ARBA" id="ARBA00022737"/>
    </source>
</evidence>
<sequence length="173" mass="19536">MSVGDWTPQEEAMSSVVDLLQESFVPNTEIQKNVHQKIALLQNYPNFIQYLLCILKKPDSFSEDIRALAGIILKNNLTTTYDTLNIETVEYMKSVFLHLLKDESRDVRSSATNLVNVVLWKGGLPRWPELLPTLITMVDSSDVTASETALNALLKICEDYLANQQTTRECTKA</sequence>
<keyword evidence="4" id="KW-0677">Repeat</keyword>
<proteinExistence type="predicted"/>
<name>A0AAW1JU74_POPJA</name>
<keyword evidence="3" id="KW-0963">Cytoplasm</keyword>
<reference evidence="7 8" key="1">
    <citation type="journal article" date="2024" name="BMC Genomics">
        <title>De novo assembly and annotation of Popillia japonica's genome with initial clues to its potential as an invasive pest.</title>
        <authorList>
            <person name="Cucini C."/>
            <person name="Boschi S."/>
            <person name="Funari R."/>
            <person name="Cardaioli E."/>
            <person name="Iannotti N."/>
            <person name="Marturano G."/>
            <person name="Paoli F."/>
            <person name="Bruttini M."/>
            <person name="Carapelli A."/>
            <person name="Frati F."/>
            <person name="Nardi F."/>
        </authorList>
    </citation>
    <scope>NUCLEOTIDE SEQUENCE [LARGE SCALE GENOMIC DNA]</scope>
    <source>
        <strain evidence="7">DMR45628</strain>
    </source>
</reference>
<dbReference type="GO" id="GO:0006606">
    <property type="term" value="P:protein import into nucleus"/>
    <property type="evidence" value="ECO:0007669"/>
    <property type="project" value="InterPro"/>
</dbReference>
<protein>
    <submittedName>
        <fullName evidence="7">Importin-beta N-terminal domain</fullName>
    </submittedName>
</protein>
<accession>A0AAW1JU74</accession>
<dbReference type="GO" id="GO:0005737">
    <property type="term" value="C:cytoplasm"/>
    <property type="evidence" value="ECO:0007669"/>
    <property type="project" value="UniProtKB-SubCell"/>
</dbReference>
<feature type="domain" description="Importin N-terminal" evidence="6">
    <location>
        <begin position="34"/>
        <end position="102"/>
    </location>
</feature>
<organism evidence="7 8">
    <name type="scientific">Popillia japonica</name>
    <name type="common">Japanese beetle</name>
    <dbReference type="NCBI Taxonomy" id="7064"/>
    <lineage>
        <taxon>Eukaryota</taxon>
        <taxon>Metazoa</taxon>
        <taxon>Ecdysozoa</taxon>
        <taxon>Arthropoda</taxon>
        <taxon>Hexapoda</taxon>
        <taxon>Insecta</taxon>
        <taxon>Pterygota</taxon>
        <taxon>Neoptera</taxon>
        <taxon>Endopterygota</taxon>
        <taxon>Coleoptera</taxon>
        <taxon>Polyphaga</taxon>
        <taxon>Scarabaeiformia</taxon>
        <taxon>Scarabaeidae</taxon>
        <taxon>Rutelinae</taxon>
        <taxon>Popillia</taxon>
    </lineage>
</organism>
<comment type="subcellular location">
    <subcellularLocation>
        <location evidence="1">Cytoplasm</location>
    </subcellularLocation>
</comment>
<dbReference type="Proteomes" id="UP001458880">
    <property type="component" value="Unassembled WGS sequence"/>
</dbReference>
<dbReference type="Pfam" id="PF03810">
    <property type="entry name" value="IBN_N"/>
    <property type="match status" value="1"/>
</dbReference>
<dbReference type="InterPro" id="IPR011989">
    <property type="entry name" value="ARM-like"/>
</dbReference>
<dbReference type="PROSITE" id="PS50166">
    <property type="entry name" value="IMPORTIN_B_NT"/>
    <property type="match status" value="1"/>
</dbReference>
<evidence type="ECO:0000313" key="8">
    <source>
        <dbReference type="Proteomes" id="UP001458880"/>
    </source>
</evidence>
<dbReference type="InterPro" id="IPR001494">
    <property type="entry name" value="Importin-beta_N"/>
</dbReference>
<dbReference type="InterPro" id="IPR016024">
    <property type="entry name" value="ARM-type_fold"/>
</dbReference>
<gene>
    <name evidence="7" type="ORF">QE152_g27686</name>
</gene>
<evidence type="ECO:0000256" key="5">
    <source>
        <dbReference type="ARBA" id="ARBA00022927"/>
    </source>
</evidence>
<keyword evidence="5" id="KW-0653">Protein transport</keyword>
<evidence type="ECO:0000256" key="3">
    <source>
        <dbReference type="ARBA" id="ARBA00022490"/>
    </source>
</evidence>
<evidence type="ECO:0000256" key="1">
    <source>
        <dbReference type="ARBA" id="ARBA00004496"/>
    </source>
</evidence>
<evidence type="ECO:0000313" key="7">
    <source>
        <dbReference type="EMBL" id="KAK9707692.1"/>
    </source>
</evidence>
<keyword evidence="8" id="KW-1185">Reference proteome</keyword>
<dbReference type="GO" id="GO:0031267">
    <property type="term" value="F:small GTPase binding"/>
    <property type="evidence" value="ECO:0007669"/>
    <property type="project" value="InterPro"/>
</dbReference>
<dbReference type="SUPFAM" id="SSF48371">
    <property type="entry name" value="ARM repeat"/>
    <property type="match status" value="1"/>
</dbReference>
<dbReference type="PANTHER" id="PTHR10527">
    <property type="entry name" value="IMPORTIN BETA"/>
    <property type="match status" value="1"/>
</dbReference>
<evidence type="ECO:0000259" key="6">
    <source>
        <dbReference type="PROSITE" id="PS50166"/>
    </source>
</evidence>
<evidence type="ECO:0000256" key="2">
    <source>
        <dbReference type="ARBA" id="ARBA00022448"/>
    </source>
</evidence>
<dbReference type="InterPro" id="IPR040122">
    <property type="entry name" value="Importin_beta"/>
</dbReference>
<dbReference type="Gene3D" id="1.25.10.10">
    <property type="entry name" value="Leucine-rich Repeat Variant"/>
    <property type="match status" value="1"/>
</dbReference>
<keyword evidence="2" id="KW-0813">Transport</keyword>
<dbReference type="AlphaFoldDB" id="A0AAW1JU74"/>
<comment type="caution">
    <text evidence="7">The sequence shown here is derived from an EMBL/GenBank/DDBJ whole genome shotgun (WGS) entry which is preliminary data.</text>
</comment>
<dbReference type="EMBL" id="JASPKY010000344">
    <property type="protein sequence ID" value="KAK9707692.1"/>
    <property type="molecule type" value="Genomic_DNA"/>
</dbReference>